<dbReference type="RefSeq" id="WP_091065848.1">
    <property type="nucleotide sequence ID" value="NZ_FNCF01000005.1"/>
</dbReference>
<organism evidence="4 5">
    <name type="scientific">Klenkia brasiliensis</name>
    <dbReference type="NCBI Taxonomy" id="333142"/>
    <lineage>
        <taxon>Bacteria</taxon>
        <taxon>Bacillati</taxon>
        <taxon>Actinomycetota</taxon>
        <taxon>Actinomycetes</taxon>
        <taxon>Geodermatophilales</taxon>
        <taxon>Geodermatophilaceae</taxon>
        <taxon>Klenkia</taxon>
    </lineage>
</organism>
<dbReference type="SUPFAM" id="SSF55729">
    <property type="entry name" value="Acyl-CoA N-acyltransferases (Nat)"/>
    <property type="match status" value="1"/>
</dbReference>
<evidence type="ECO:0000256" key="1">
    <source>
        <dbReference type="ARBA" id="ARBA00023251"/>
    </source>
</evidence>
<dbReference type="GO" id="GO:0016410">
    <property type="term" value="F:N-acyltransferase activity"/>
    <property type="evidence" value="ECO:0007669"/>
    <property type="project" value="TreeGrafter"/>
</dbReference>
<gene>
    <name evidence="4" type="ORF">SAMN05660324_3444</name>
</gene>
<evidence type="ECO:0000313" key="5">
    <source>
        <dbReference type="Proteomes" id="UP000198863"/>
    </source>
</evidence>
<dbReference type="Proteomes" id="UP000198863">
    <property type="component" value="Unassembled WGS sequence"/>
</dbReference>
<evidence type="ECO:0000313" key="4">
    <source>
        <dbReference type="EMBL" id="SDG73750.1"/>
    </source>
</evidence>
<keyword evidence="1" id="KW-0046">Antibiotic resistance</keyword>
<dbReference type="Pfam" id="PF13523">
    <property type="entry name" value="Acetyltransf_8"/>
    <property type="match status" value="1"/>
</dbReference>
<reference evidence="5" key="1">
    <citation type="submission" date="2016-10" db="EMBL/GenBank/DDBJ databases">
        <authorList>
            <person name="Varghese N."/>
            <person name="Submissions S."/>
        </authorList>
    </citation>
    <scope>NUCLEOTIDE SEQUENCE [LARGE SCALE GENOMIC DNA]</scope>
    <source>
        <strain evidence="5">DSM 44526</strain>
    </source>
</reference>
<keyword evidence="5" id="KW-1185">Reference proteome</keyword>
<dbReference type="CDD" id="cd04301">
    <property type="entry name" value="NAT_SF"/>
    <property type="match status" value="1"/>
</dbReference>
<accession>A0A1G7WR88</accession>
<dbReference type="GO" id="GO:0046677">
    <property type="term" value="P:response to antibiotic"/>
    <property type="evidence" value="ECO:0007669"/>
    <property type="project" value="UniProtKB-KW"/>
</dbReference>
<feature type="region of interest" description="Disordered" evidence="2">
    <location>
        <begin position="156"/>
        <end position="176"/>
    </location>
</feature>
<dbReference type="AlphaFoldDB" id="A0A1G7WR88"/>
<dbReference type="EMBL" id="FNCF01000005">
    <property type="protein sequence ID" value="SDG73750.1"/>
    <property type="molecule type" value="Genomic_DNA"/>
</dbReference>
<sequence length="176" mass="18809">MISLQPLQRADLGLLAAWLAEPLVARWWAEDPAQVAARYGPALDGADPTALYLVLEDGAPVGFVQVYCFADEPAYAAELAHLLAVPDGALSIDYLVGEPAARGRGVGTALVRAAVDRGFADHADAADVVVPVHADNRASWRALERAGFVRVAEGELEPDNPADDRRHVVLRRGRTP</sequence>
<evidence type="ECO:0000256" key="2">
    <source>
        <dbReference type="SAM" id="MobiDB-lite"/>
    </source>
</evidence>
<dbReference type="InterPro" id="IPR000182">
    <property type="entry name" value="GNAT_dom"/>
</dbReference>
<evidence type="ECO:0000259" key="3">
    <source>
        <dbReference type="PROSITE" id="PS51186"/>
    </source>
</evidence>
<dbReference type="InterPro" id="IPR016181">
    <property type="entry name" value="Acyl_CoA_acyltransferase"/>
</dbReference>
<dbReference type="PANTHER" id="PTHR31438:SF1">
    <property type="entry name" value="LYSINE N-ACYLTRANSFERASE C17G9.06C-RELATED"/>
    <property type="match status" value="1"/>
</dbReference>
<dbReference type="PANTHER" id="PTHR31438">
    <property type="entry name" value="LYSINE N-ACYLTRANSFERASE C17G9.06C-RELATED"/>
    <property type="match status" value="1"/>
</dbReference>
<feature type="domain" description="N-acetyltransferase" evidence="3">
    <location>
        <begin position="2"/>
        <end position="175"/>
    </location>
</feature>
<keyword evidence="4" id="KW-0808">Transferase</keyword>
<name>A0A1G7WR88_9ACTN</name>
<dbReference type="Gene3D" id="3.40.630.30">
    <property type="match status" value="1"/>
</dbReference>
<dbReference type="OrthoDB" id="9814648at2"/>
<dbReference type="PROSITE" id="PS51186">
    <property type="entry name" value="GNAT"/>
    <property type="match status" value="1"/>
</dbReference>
<proteinExistence type="predicted"/>
<protein>
    <submittedName>
        <fullName evidence="4">Aminoglycoside 6'-N-acetyltransferase</fullName>
    </submittedName>
</protein>